<dbReference type="STRING" id="996166.SAMN05192554_11920"/>
<evidence type="ECO:0000256" key="1">
    <source>
        <dbReference type="SAM" id="MobiDB-lite"/>
    </source>
</evidence>
<dbReference type="RefSeq" id="WP_089735162.1">
    <property type="nucleotide sequence ID" value="NZ_FNIA01000019.1"/>
</dbReference>
<reference evidence="2 3" key="1">
    <citation type="submission" date="2016-10" db="EMBL/GenBank/DDBJ databases">
        <authorList>
            <person name="de Groot N.N."/>
        </authorList>
    </citation>
    <scope>NUCLEOTIDE SEQUENCE [LARGE SCALE GENOMIC DNA]</scope>
    <source>
        <strain evidence="3">EB21,IBRC-M 10013,KCTC 4048</strain>
    </source>
</reference>
<evidence type="ECO:0000313" key="3">
    <source>
        <dbReference type="Proteomes" id="UP000199370"/>
    </source>
</evidence>
<feature type="compositionally biased region" description="Basic and acidic residues" evidence="1">
    <location>
        <begin position="79"/>
        <end position="88"/>
    </location>
</feature>
<proteinExistence type="predicted"/>
<organism evidence="2 3">
    <name type="scientific">Haloarchaeobius iranensis</name>
    <dbReference type="NCBI Taxonomy" id="996166"/>
    <lineage>
        <taxon>Archaea</taxon>
        <taxon>Methanobacteriati</taxon>
        <taxon>Methanobacteriota</taxon>
        <taxon>Stenosarchaea group</taxon>
        <taxon>Halobacteria</taxon>
        <taxon>Halobacteriales</taxon>
        <taxon>Halorubellaceae</taxon>
        <taxon>Haloarchaeobius</taxon>
    </lineage>
</organism>
<gene>
    <name evidence="2" type="ORF">SAMN05192554_11920</name>
</gene>
<feature type="region of interest" description="Disordered" evidence="1">
    <location>
        <begin position="27"/>
        <end position="92"/>
    </location>
</feature>
<dbReference type="Proteomes" id="UP000199370">
    <property type="component" value="Unassembled WGS sequence"/>
</dbReference>
<sequence length="176" mass="19148">MNRRRFLASTTSTLAVAILAGCLGPLGGDDDDESTPTPTDSTSAPTTTHASTDDDIVDTTHGQTDTQTDGPLSDEQTFDPDHPIRVENNDSTTHTLTLRIRRDGQQDHSLTRDLEPGFEDVVYNLEQLEPERIVQYQVVAEVGSEQDSRAVQTNACFGDVNVAISDGEPRVGFEIC</sequence>
<accession>A0A1G9ZB99</accession>
<evidence type="ECO:0000313" key="2">
    <source>
        <dbReference type="EMBL" id="SDN18327.1"/>
    </source>
</evidence>
<name>A0A1G9ZB99_9EURY</name>
<feature type="compositionally biased region" description="Low complexity" evidence="1">
    <location>
        <begin position="35"/>
        <end position="50"/>
    </location>
</feature>
<feature type="compositionally biased region" description="Low complexity" evidence="1">
    <location>
        <begin position="59"/>
        <end position="70"/>
    </location>
</feature>
<dbReference type="EMBL" id="FNIA01000019">
    <property type="protein sequence ID" value="SDN18327.1"/>
    <property type="molecule type" value="Genomic_DNA"/>
</dbReference>
<dbReference type="PROSITE" id="PS51257">
    <property type="entry name" value="PROKAR_LIPOPROTEIN"/>
    <property type="match status" value="1"/>
</dbReference>
<keyword evidence="3" id="KW-1185">Reference proteome</keyword>
<dbReference type="AlphaFoldDB" id="A0A1G9ZB99"/>
<protein>
    <submittedName>
        <fullName evidence="2">Uncharacterized protein</fullName>
    </submittedName>
</protein>